<protein>
    <submittedName>
        <fullName evidence="1">Uncharacterized protein</fullName>
    </submittedName>
</protein>
<dbReference type="EMBL" id="BK016065">
    <property type="protein sequence ID" value="DAF92369.1"/>
    <property type="molecule type" value="Genomic_DNA"/>
</dbReference>
<reference evidence="1" key="1">
    <citation type="journal article" date="2021" name="Proc. Natl. Acad. Sci. U.S.A.">
        <title>A Catalog of Tens of Thousands of Viruses from Human Metagenomes Reveals Hidden Associations with Chronic Diseases.</title>
        <authorList>
            <person name="Tisza M.J."/>
            <person name="Buck C.B."/>
        </authorList>
    </citation>
    <scope>NUCLEOTIDE SEQUENCE</scope>
    <source>
        <strain evidence="1">CtOpw2</strain>
    </source>
</reference>
<accession>A0A8S5UD18</accession>
<sequence>MCVNEKEVYEICMSVDSIIADKLTESIVVGTSYDMLEAHYGILPISRRNFYRRKEIAQRLTQQKNEFRGRKE</sequence>
<evidence type="ECO:0000313" key="1">
    <source>
        <dbReference type="EMBL" id="DAF92369.1"/>
    </source>
</evidence>
<organism evidence="1">
    <name type="scientific">Myoviridae sp. ctOpw2</name>
    <dbReference type="NCBI Taxonomy" id="2825093"/>
    <lineage>
        <taxon>Viruses</taxon>
        <taxon>Duplodnaviria</taxon>
        <taxon>Heunggongvirae</taxon>
        <taxon>Uroviricota</taxon>
        <taxon>Caudoviricetes</taxon>
    </lineage>
</organism>
<name>A0A8S5UD18_9CAUD</name>
<proteinExistence type="predicted"/>